<keyword evidence="6 11" id="KW-0630">Potassium</keyword>
<dbReference type="PANTHER" id="PTHR11767:SF102">
    <property type="entry name" value="INWARDLY RECTIFYING POTASSIUM CHANNEL 1, ISOFORM F"/>
    <property type="match status" value="1"/>
</dbReference>
<dbReference type="EMBL" id="ASPP01023282">
    <property type="protein sequence ID" value="ETO10662.1"/>
    <property type="molecule type" value="Genomic_DNA"/>
</dbReference>
<evidence type="ECO:0000256" key="11">
    <source>
        <dbReference type="RuleBase" id="RU003822"/>
    </source>
</evidence>
<dbReference type="OrthoDB" id="273257at2759"/>
<sequence>KNKKKEKEKKKKKEKEKIIKKIMIIKKMMITKKKKKKKILASLVLAFALHICVRDRVFTRPDGYEDFDVHELDFTLNRQKGRIGNTRQSSPLLCLPWTVVHSINQHSPLYQLTMKDMMARNMELICVLDAVDEASSDSFQVWWSYCPQEIAWNYRFDTIVKSALLQERYSRKSLYFYGVEHVERNVSKKMQFRKGALKINYPHISAVIPCAEDQNYTLLRV</sequence>
<evidence type="ECO:0000256" key="6">
    <source>
        <dbReference type="ARBA" id="ARBA00022958"/>
    </source>
</evidence>
<protein>
    <recommendedName>
        <fullName evidence="12">Inward rectifier potassium channel C-terminal domain-containing protein</fullName>
    </recommendedName>
</protein>
<evidence type="ECO:0000256" key="5">
    <source>
        <dbReference type="ARBA" id="ARBA00022882"/>
    </source>
</evidence>
<dbReference type="SUPFAM" id="SSF81296">
    <property type="entry name" value="E set domains"/>
    <property type="match status" value="1"/>
</dbReference>
<evidence type="ECO:0000256" key="2">
    <source>
        <dbReference type="ARBA" id="ARBA00022448"/>
    </source>
</evidence>
<keyword evidence="3 11" id="KW-0633">Potassium transport</keyword>
<name>X6MB12_RETFI</name>
<keyword evidence="8 11" id="KW-0406">Ion transport</keyword>
<reference evidence="13 14" key="1">
    <citation type="journal article" date="2013" name="Curr. Biol.">
        <title>The Genome of the Foraminiferan Reticulomyxa filosa.</title>
        <authorList>
            <person name="Glockner G."/>
            <person name="Hulsmann N."/>
            <person name="Schleicher M."/>
            <person name="Noegel A.A."/>
            <person name="Eichinger L."/>
            <person name="Gallinger C."/>
            <person name="Pawlowski J."/>
            <person name="Sierra R."/>
            <person name="Euteneuer U."/>
            <person name="Pillet L."/>
            <person name="Moustafa A."/>
            <person name="Platzer M."/>
            <person name="Groth M."/>
            <person name="Szafranski K."/>
            <person name="Schliwa M."/>
        </authorList>
    </citation>
    <scope>NUCLEOTIDE SEQUENCE [LARGE SCALE GENOMIC DNA]</scope>
</reference>
<keyword evidence="9" id="KW-0472">Membrane</keyword>
<keyword evidence="2 11" id="KW-0813">Transport</keyword>
<dbReference type="PRINTS" id="PR01320">
    <property type="entry name" value="KIRCHANNEL"/>
</dbReference>
<keyword evidence="5 11" id="KW-0851">Voltage-gated channel</keyword>
<dbReference type="InterPro" id="IPR041647">
    <property type="entry name" value="IRK_C"/>
</dbReference>
<dbReference type="GO" id="GO:0005886">
    <property type="term" value="C:plasma membrane"/>
    <property type="evidence" value="ECO:0007669"/>
    <property type="project" value="TreeGrafter"/>
</dbReference>
<dbReference type="AlphaFoldDB" id="X6MB12"/>
<keyword evidence="10 11" id="KW-0407">Ion channel</keyword>
<evidence type="ECO:0000256" key="10">
    <source>
        <dbReference type="ARBA" id="ARBA00023303"/>
    </source>
</evidence>
<keyword evidence="14" id="KW-1185">Reference proteome</keyword>
<evidence type="ECO:0000256" key="7">
    <source>
        <dbReference type="ARBA" id="ARBA00022989"/>
    </source>
</evidence>
<evidence type="ECO:0000259" key="12">
    <source>
        <dbReference type="Pfam" id="PF17655"/>
    </source>
</evidence>
<dbReference type="GO" id="GO:1990573">
    <property type="term" value="P:potassium ion import across plasma membrane"/>
    <property type="evidence" value="ECO:0007669"/>
    <property type="project" value="TreeGrafter"/>
</dbReference>
<dbReference type="PANTHER" id="PTHR11767">
    <property type="entry name" value="INWARD RECTIFIER POTASSIUM CHANNEL"/>
    <property type="match status" value="1"/>
</dbReference>
<feature type="domain" description="Inward rectifier potassium channel C-terminal" evidence="12">
    <location>
        <begin position="85"/>
        <end position="184"/>
    </location>
</feature>
<comment type="subcellular location">
    <subcellularLocation>
        <location evidence="1 11">Membrane</location>
        <topology evidence="1 11">Multi-pass membrane protein</topology>
    </subcellularLocation>
</comment>
<dbReference type="Pfam" id="PF17655">
    <property type="entry name" value="IRK_C"/>
    <property type="match status" value="1"/>
</dbReference>
<dbReference type="InterPro" id="IPR016449">
    <property type="entry name" value="K_chnl_inward-rec_Kir"/>
</dbReference>
<keyword evidence="7" id="KW-1133">Transmembrane helix</keyword>
<dbReference type="GO" id="GO:0034702">
    <property type="term" value="C:monoatomic ion channel complex"/>
    <property type="evidence" value="ECO:0007669"/>
    <property type="project" value="UniProtKB-KW"/>
</dbReference>
<proteinExistence type="inferred from homology"/>
<accession>X6MB12</accession>
<evidence type="ECO:0000256" key="4">
    <source>
        <dbReference type="ARBA" id="ARBA00022692"/>
    </source>
</evidence>
<evidence type="ECO:0000256" key="9">
    <source>
        <dbReference type="ARBA" id="ARBA00023136"/>
    </source>
</evidence>
<gene>
    <name evidence="13" type="ORF">RFI_26714</name>
</gene>
<evidence type="ECO:0000256" key="8">
    <source>
        <dbReference type="ARBA" id="ARBA00023065"/>
    </source>
</evidence>
<dbReference type="InterPro" id="IPR014756">
    <property type="entry name" value="Ig_E-set"/>
</dbReference>
<dbReference type="GO" id="GO:0034765">
    <property type="term" value="P:regulation of monoatomic ion transmembrane transport"/>
    <property type="evidence" value="ECO:0007669"/>
    <property type="project" value="TreeGrafter"/>
</dbReference>
<comment type="caution">
    <text evidence="13">The sequence shown here is derived from an EMBL/GenBank/DDBJ whole genome shotgun (WGS) entry which is preliminary data.</text>
</comment>
<evidence type="ECO:0000256" key="1">
    <source>
        <dbReference type="ARBA" id="ARBA00004141"/>
    </source>
</evidence>
<organism evidence="13 14">
    <name type="scientific">Reticulomyxa filosa</name>
    <dbReference type="NCBI Taxonomy" id="46433"/>
    <lineage>
        <taxon>Eukaryota</taxon>
        <taxon>Sar</taxon>
        <taxon>Rhizaria</taxon>
        <taxon>Retaria</taxon>
        <taxon>Foraminifera</taxon>
        <taxon>Monothalamids</taxon>
        <taxon>Reticulomyxidae</taxon>
        <taxon>Reticulomyxa</taxon>
    </lineage>
</organism>
<feature type="non-terminal residue" evidence="13">
    <location>
        <position position="1"/>
    </location>
</feature>
<dbReference type="GO" id="GO:0005242">
    <property type="term" value="F:inward rectifier potassium channel activity"/>
    <property type="evidence" value="ECO:0007669"/>
    <property type="project" value="InterPro"/>
</dbReference>
<dbReference type="Gene3D" id="2.60.40.1400">
    <property type="entry name" value="G protein-activated inward rectifier potassium channel 1"/>
    <property type="match status" value="1"/>
</dbReference>
<dbReference type="InterPro" id="IPR013518">
    <property type="entry name" value="K_chnl_inward-rec_Kir_cyto"/>
</dbReference>
<evidence type="ECO:0000313" key="14">
    <source>
        <dbReference type="Proteomes" id="UP000023152"/>
    </source>
</evidence>
<comment type="similarity">
    <text evidence="11">Belongs to the inward rectifier-type potassium channel (TC 1.A.2.1) family.</text>
</comment>
<dbReference type="Proteomes" id="UP000023152">
    <property type="component" value="Unassembled WGS sequence"/>
</dbReference>
<evidence type="ECO:0000256" key="3">
    <source>
        <dbReference type="ARBA" id="ARBA00022538"/>
    </source>
</evidence>
<evidence type="ECO:0000313" key="13">
    <source>
        <dbReference type="EMBL" id="ETO10662.1"/>
    </source>
</evidence>
<keyword evidence="4 11" id="KW-0812">Transmembrane</keyword>